<evidence type="ECO:0000256" key="2">
    <source>
        <dbReference type="ARBA" id="ARBA00004651"/>
    </source>
</evidence>
<keyword evidence="7" id="KW-0547">Nucleotide-binding</keyword>
<keyword evidence="10 13" id="KW-1133">Transmembrane helix</keyword>
<comment type="caution">
    <text evidence="15">The sequence shown here is derived from an EMBL/GenBank/DDBJ whole genome shotgun (WGS) entry which is preliminary data.</text>
</comment>
<keyword evidence="6 13" id="KW-0812">Transmembrane</keyword>
<evidence type="ECO:0000256" key="4">
    <source>
        <dbReference type="ARBA" id="ARBA00022475"/>
    </source>
</evidence>
<dbReference type="EMBL" id="LDYG01000046">
    <property type="protein sequence ID" value="KUP04921.1"/>
    <property type="molecule type" value="Genomic_DNA"/>
</dbReference>
<feature type="transmembrane region" description="Helical" evidence="13">
    <location>
        <begin position="172"/>
        <end position="191"/>
    </location>
</feature>
<dbReference type="GO" id="GO:0071555">
    <property type="term" value="P:cell wall organization"/>
    <property type="evidence" value="ECO:0007669"/>
    <property type="project" value="InterPro"/>
</dbReference>
<evidence type="ECO:0000256" key="11">
    <source>
        <dbReference type="ARBA" id="ARBA00023012"/>
    </source>
</evidence>
<evidence type="ECO:0000256" key="6">
    <source>
        <dbReference type="ARBA" id="ARBA00022692"/>
    </source>
</evidence>
<feature type="transmembrane region" description="Helical" evidence="13">
    <location>
        <begin position="39"/>
        <end position="58"/>
    </location>
</feature>
<dbReference type="InterPro" id="IPR005467">
    <property type="entry name" value="His_kinase_dom"/>
</dbReference>
<keyword evidence="12 13" id="KW-0472">Membrane</keyword>
<feature type="transmembrane region" description="Helical" evidence="13">
    <location>
        <begin position="70"/>
        <end position="94"/>
    </location>
</feature>
<feature type="transmembrane region" description="Helical" evidence="13">
    <location>
        <begin position="12"/>
        <end position="33"/>
    </location>
</feature>
<dbReference type="Proteomes" id="UP000074108">
    <property type="component" value="Unassembled WGS sequence"/>
</dbReference>
<evidence type="ECO:0000256" key="5">
    <source>
        <dbReference type="ARBA" id="ARBA00022679"/>
    </source>
</evidence>
<evidence type="ECO:0000256" key="8">
    <source>
        <dbReference type="ARBA" id="ARBA00022777"/>
    </source>
</evidence>
<dbReference type="SMART" id="SM00387">
    <property type="entry name" value="HATPase_c"/>
    <property type="match status" value="1"/>
</dbReference>
<dbReference type="Pfam" id="PF07694">
    <property type="entry name" value="5TM-5TMR_LYT"/>
    <property type="match status" value="1"/>
</dbReference>
<evidence type="ECO:0000259" key="14">
    <source>
        <dbReference type="PROSITE" id="PS50109"/>
    </source>
</evidence>
<evidence type="ECO:0000256" key="7">
    <source>
        <dbReference type="ARBA" id="ARBA00022741"/>
    </source>
</evidence>
<dbReference type="RefSeq" id="WP_059351707.1">
    <property type="nucleotide sequence ID" value="NZ_LDYG01000046.1"/>
</dbReference>
<comment type="subcellular location">
    <subcellularLocation>
        <location evidence="2">Cell membrane</location>
        <topology evidence="2">Multi-pass membrane protein</topology>
    </subcellularLocation>
</comment>
<dbReference type="PROSITE" id="PS50109">
    <property type="entry name" value="HIS_KIN"/>
    <property type="match status" value="1"/>
</dbReference>
<evidence type="ECO:0000256" key="9">
    <source>
        <dbReference type="ARBA" id="ARBA00022840"/>
    </source>
</evidence>
<organism evidence="15 16">
    <name type="scientific">Bacillus coahuilensis p1.1.43</name>
    <dbReference type="NCBI Taxonomy" id="1150625"/>
    <lineage>
        <taxon>Bacteria</taxon>
        <taxon>Bacillati</taxon>
        <taxon>Bacillota</taxon>
        <taxon>Bacilli</taxon>
        <taxon>Bacillales</taxon>
        <taxon>Bacillaceae</taxon>
        <taxon>Bacillus</taxon>
    </lineage>
</organism>
<dbReference type="GO" id="GO:0005886">
    <property type="term" value="C:plasma membrane"/>
    <property type="evidence" value="ECO:0007669"/>
    <property type="project" value="UniProtKB-SubCell"/>
</dbReference>
<evidence type="ECO:0000256" key="3">
    <source>
        <dbReference type="ARBA" id="ARBA00012438"/>
    </source>
</evidence>
<feature type="domain" description="Histidine kinase" evidence="14">
    <location>
        <begin position="263"/>
        <end position="422"/>
    </location>
</feature>
<dbReference type="AlphaFoldDB" id="A0A147K5K7"/>
<dbReference type="Gene3D" id="3.30.565.10">
    <property type="entry name" value="Histidine kinase-like ATPase, C-terminal domain"/>
    <property type="match status" value="1"/>
</dbReference>
<dbReference type="Pfam" id="PF02518">
    <property type="entry name" value="HATPase_c"/>
    <property type="match status" value="1"/>
</dbReference>
<keyword evidence="5" id="KW-0808">Transferase</keyword>
<sequence length="422" mass="47031">MGGTKTITELLLLNFLLILTPIYFYQFIITNYSAWKSRVSLGIICGAASILCMIFPIVSGTGFLWDLRWIALMMSILYGGVFAGSITALMLVVFRFSLGGLLGSVNVLVVALILLLSLLYLKKSYQRQALTGKIIRGIYFSIYSYAVVVSAIAVHFWIVGNMSFFFQHGLNVFLLMFVSYIFATSLFIYFSENIRDYSRVKEHVSQAEKGNLVSELSTLFSIDMSQTLEKAHTALNDATSQGDWVRTNHLVPIQKNLQKAQAKLSRYVQNTKETSTLKEAVSIKESIEEVLSLMAGYSKQKQLNVKKEIQSDLTLFIEPIKLKQILLNILKNAADATPHGGTISLAAYHKEHSIVIEINDTGIGLSTAQLQSIMEFDSTKMNKTIGRGLTVTFHLLSSISGSIVYESEVDKGTNVRIRIPKK</sequence>
<keyword evidence="11" id="KW-0902">Two-component regulatory system</keyword>
<feature type="transmembrane region" description="Helical" evidence="13">
    <location>
        <begin position="142"/>
        <end position="166"/>
    </location>
</feature>
<dbReference type="InterPro" id="IPR011620">
    <property type="entry name" value="Sig_transdc_His_kinase_LytS_TM"/>
</dbReference>
<dbReference type="PATRIC" id="fig|1150625.3.peg.2917"/>
<dbReference type="PRINTS" id="PR00344">
    <property type="entry name" value="BCTRLSENSOR"/>
</dbReference>
<evidence type="ECO:0000313" key="15">
    <source>
        <dbReference type="EMBL" id="KUP04921.1"/>
    </source>
</evidence>
<keyword evidence="4" id="KW-1003">Cell membrane</keyword>
<reference evidence="15 16" key="1">
    <citation type="journal article" date="2016" name="Front. Microbiol.">
        <title>Microevolution Analysis of Bacillus coahuilensis Unveils Differences in Phosphorus Acquisition Strategies and Their Regulation.</title>
        <authorList>
            <person name="Gomez-Lunar Z."/>
            <person name="Hernandez-Gonzalez I."/>
            <person name="Rodriguez-Torres M.D."/>
            <person name="Souza V."/>
            <person name="Olmedo-Alvarez G."/>
        </authorList>
    </citation>
    <scope>NUCLEOTIDE SEQUENCE [LARGE SCALE GENOMIC DNA]</scope>
    <source>
        <strain evidence="16">p1.1.43</strain>
    </source>
</reference>
<evidence type="ECO:0000256" key="13">
    <source>
        <dbReference type="SAM" id="Phobius"/>
    </source>
</evidence>
<dbReference type="PANTHER" id="PTHR43065:SF46">
    <property type="entry name" value="C4-DICARBOXYLATE TRANSPORT SENSOR PROTEIN DCTB"/>
    <property type="match status" value="1"/>
</dbReference>
<dbReference type="SUPFAM" id="SSF55874">
    <property type="entry name" value="ATPase domain of HSP90 chaperone/DNA topoisomerase II/histidine kinase"/>
    <property type="match status" value="1"/>
</dbReference>
<protein>
    <recommendedName>
        <fullName evidence="3">histidine kinase</fullName>
        <ecNumber evidence="3">2.7.13.3</ecNumber>
    </recommendedName>
</protein>
<proteinExistence type="predicted"/>
<evidence type="ECO:0000313" key="16">
    <source>
        <dbReference type="Proteomes" id="UP000074108"/>
    </source>
</evidence>
<feature type="transmembrane region" description="Helical" evidence="13">
    <location>
        <begin position="100"/>
        <end position="121"/>
    </location>
</feature>
<dbReference type="InterPro" id="IPR036890">
    <property type="entry name" value="HATPase_C_sf"/>
</dbReference>
<dbReference type="InterPro" id="IPR003594">
    <property type="entry name" value="HATPase_dom"/>
</dbReference>
<dbReference type="GO" id="GO:0005524">
    <property type="term" value="F:ATP binding"/>
    <property type="evidence" value="ECO:0007669"/>
    <property type="project" value="UniProtKB-KW"/>
</dbReference>
<evidence type="ECO:0000256" key="1">
    <source>
        <dbReference type="ARBA" id="ARBA00000085"/>
    </source>
</evidence>
<dbReference type="GO" id="GO:0000155">
    <property type="term" value="F:phosphorelay sensor kinase activity"/>
    <property type="evidence" value="ECO:0007669"/>
    <property type="project" value="InterPro"/>
</dbReference>
<comment type="catalytic activity">
    <reaction evidence="1">
        <text>ATP + protein L-histidine = ADP + protein N-phospho-L-histidine.</text>
        <dbReference type="EC" id="2.7.13.3"/>
    </reaction>
</comment>
<evidence type="ECO:0000256" key="12">
    <source>
        <dbReference type="ARBA" id="ARBA00023136"/>
    </source>
</evidence>
<dbReference type="InterPro" id="IPR004358">
    <property type="entry name" value="Sig_transdc_His_kin-like_C"/>
</dbReference>
<gene>
    <name evidence="15" type="ORF">Q75_13895</name>
</gene>
<accession>A0A147K5K7</accession>
<dbReference type="PANTHER" id="PTHR43065">
    <property type="entry name" value="SENSOR HISTIDINE KINASE"/>
    <property type="match status" value="1"/>
</dbReference>
<keyword evidence="8" id="KW-0418">Kinase</keyword>
<evidence type="ECO:0000256" key="10">
    <source>
        <dbReference type="ARBA" id="ARBA00022989"/>
    </source>
</evidence>
<keyword evidence="16" id="KW-1185">Reference proteome</keyword>
<keyword evidence="9" id="KW-0067">ATP-binding</keyword>
<dbReference type="EC" id="2.7.13.3" evidence="3"/>
<dbReference type="STRING" id="1150625.Q75_13895"/>
<name>A0A147K5K7_9BACI</name>
<dbReference type="OrthoDB" id="9815750at2"/>